<dbReference type="InterPro" id="IPR001627">
    <property type="entry name" value="Semap_dom"/>
</dbReference>
<feature type="domain" description="Sema" evidence="1">
    <location>
        <begin position="1"/>
        <end position="15"/>
    </location>
</feature>
<evidence type="ECO:0000259" key="1">
    <source>
        <dbReference type="PROSITE" id="PS51004"/>
    </source>
</evidence>
<accession>A0A0A8YF94</accession>
<reference evidence="2" key="1">
    <citation type="submission" date="2014-09" db="EMBL/GenBank/DDBJ databases">
        <authorList>
            <person name="Magalhaes I.L.F."/>
            <person name="Oliveira U."/>
            <person name="Santos F.R."/>
            <person name="Vidigal T.H.D.A."/>
            <person name="Brescovit A.D."/>
            <person name="Santos A.J."/>
        </authorList>
    </citation>
    <scope>NUCLEOTIDE SEQUENCE</scope>
    <source>
        <tissue evidence="2">Shoot tissue taken approximately 20 cm above the soil surface</tissue>
    </source>
</reference>
<reference evidence="2" key="2">
    <citation type="journal article" date="2015" name="Data Brief">
        <title>Shoot transcriptome of the giant reed, Arundo donax.</title>
        <authorList>
            <person name="Barrero R.A."/>
            <person name="Guerrero F.D."/>
            <person name="Moolhuijzen P."/>
            <person name="Goolsby J.A."/>
            <person name="Tidwell J."/>
            <person name="Bellgard S.E."/>
            <person name="Bellgard M.I."/>
        </authorList>
    </citation>
    <scope>NUCLEOTIDE SEQUENCE</scope>
    <source>
        <tissue evidence="2">Shoot tissue taken approximately 20 cm above the soil surface</tissue>
    </source>
</reference>
<sequence length="15" mass="1832">MCLFDIKGINHCFKY</sequence>
<proteinExistence type="predicted"/>
<protein>
    <recommendedName>
        <fullName evidence="1">Sema domain-containing protein</fullName>
    </recommendedName>
</protein>
<dbReference type="PROSITE" id="PS51004">
    <property type="entry name" value="SEMA"/>
    <property type="match status" value="1"/>
</dbReference>
<name>A0A0A8YF94_ARUDO</name>
<evidence type="ECO:0000313" key="2">
    <source>
        <dbReference type="EMBL" id="JAD21867.1"/>
    </source>
</evidence>
<organism evidence="2">
    <name type="scientific">Arundo donax</name>
    <name type="common">Giant reed</name>
    <name type="synonym">Donax arundinaceus</name>
    <dbReference type="NCBI Taxonomy" id="35708"/>
    <lineage>
        <taxon>Eukaryota</taxon>
        <taxon>Viridiplantae</taxon>
        <taxon>Streptophyta</taxon>
        <taxon>Embryophyta</taxon>
        <taxon>Tracheophyta</taxon>
        <taxon>Spermatophyta</taxon>
        <taxon>Magnoliopsida</taxon>
        <taxon>Liliopsida</taxon>
        <taxon>Poales</taxon>
        <taxon>Poaceae</taxon>
        <taxon>PACMAD clade</taxon>
        <taxon>Arundinoideae</taxon>
        <taxon>Arundineae</taxon>
        <taxon>Arundo</taxon>
    </lineage>
</organism>
<dbReference type="EMBL" id="GBRH01276028">
    <property type="protein sequence ID" value="JAD21867.1"/>
    <property type="molecule type" value="Transcribed_RNA"/>
</dbReference>